<protein>
    <submittedName>
        <fullName evidence="2">Conserved uncharacterized protein</fullName>
    </submittedName>
</protein>
<dbReference type="EMBL" id="CP002271">
    <property type="protein sequence ID" value="ADO71758.1"/>
    <property type="molecule type" value="Genomic_DNA"/>
</dbReference>
<keyword evidence="1" id="KW-0732">Signal</keyword>
<feature type="signal peptide" evidence="1">
    <location>
        <begin position="1"/>
        <end position="21"/>
    </location>
</feature>
<evidence type="ECO:0000313" key="4">
    <source>
        <dbReference type="Proteomes" id="UP000001351"/>
    </source>
</evidence>
<organism evidence="3 5">
    <name type="scientific">Stigmatella aurantiaca (strain DW4/3-1)</name>
    <dbReference type="NCBI Taxonomy" id="378806"/>
    <lineage>
        <taxon>Bacteria</taxon>
        <taxon>Pseudomonadati</taxon>
        <taxon>Myxococcota</taxon>
        <taxon>Myxococcia</taxon>
        <taxon>Myxococcales</taxon>
        <taxon>Cystobacterineae</taxon>
        <taxon>Archangiaceae</taxon>
        <taxon>Stigmatella</taxon>
    </lineage>
</organism>
<reference evidence="3 5" key="1">
    <citation type="submission" date="2006-04" db="EMBL/GenBank/DDBJ databases">
        <authorList>
            <person name="Nierman W.C."/>
        </authorList>
    </citation>
    <scope>NUCLEOTIDE SEQUENCE [LARGE SCALE GENOMIC DNA]</scope>
    <source>
        <strain evidence="3 5">DW4/3-1</strain>
    </source>
</reference>
<dbReference type="Proteomes" id="UP000001351">
    <property type="component" value="Chromosome"/>
</dbReference>
<dbReference type="EMBL" id="AAMD01000105">
    <property type="protein sequence ID" value="EAU64733.1"/>
    <property type="molecule type" value="Genomic_DNA"/>
</dbReference>
<evidence type="ECO:0000256" key="1">
    <source>
        <dbReference type="SAM" id="SignalP"/>
    </source>
</evidence>
<dbReference type="HOGENOM" id="CLU_088586_0_0_7"/>
<proteinExistence type="predicted"/>
<dbReference type="STRING" id="378806.STAUR_3970"/>
<keyword evidence="4" id="KW-1185">Reference proteome</keyword>
<dbReference type="KEGG" id="sur:STAUR_3970"/>
<feature type="chain" id="PRO_5010840108" evidence="1">
    <location>
        <begin position="22"/>
        <end position="276"/>
    </location>
</feature>
<dbReference type="Proteomes" id="UP000032702">
    <property type="component" value="Unassembled WGS sequence"/>
</dbReference>
<dbReference type="OrthoDB" id="5497106at2"/>
<accession>Q08W80</accession>
<dbReference type="AlphaFoldDB" id="Q08W80"/>
<evidence type="ECO:0000313" key="2">
    <source>
        <dbReference type="EMBL" id="ADO71758.1"/>
    </source>
</evidence>
<gene>
    <name evidence="2" type="ordered locus">STAUR_3970</name>
    <name evidence="3" type="ORF">STIAU_2609</name>
</gene>
<reference evidence="2 4" key="2">
    <citation type="journal article" date="2011" name="Mol. Biol. Evol.">
        <title>Comparative genomic analysis of fruiting body formation in Myxococcales.</title>
        <authorList>
            <person name="Huntley S."/>
            <person name="Hamann N."/>
            <person name="Wegener-Feldbrugge S."/>
            <person name="Treuner-Lange A."/>
            <person name="Kube M."/>
            <person name="Reinhardt R."/>
            <person name="Klages S."/>
            <person name="Muller R."/>
            <person name="Ronning C.M."/>
            <person name="Nierman W.C."/>
            <person name="Sogaard-Andersen L."/>
        </authorList>
    </citation>
    <scope>NUCLEOTIDE SEQUENCE [LARGE SCALE GENOMIC DNA]</scope>
    <source>
        <strain evidence="2 4">DW4/3-1</strain>
    </source>
</reference>
<evidence type="ECO:0000313" key="5">
    <source>
        <dbReference type="Proteomes" id="UP000032702"/>
    </source>
</evidence>
<name>Q08W80_STIAD</name>
<sequence length="276" mass="30404">MILCAPAPSSLVMLAASALLAACGPSRMTGQLAPRHYAQTTDSATSACLRTPACYSPSTGETAILPWLSRSMTAIKSASTVLRLLEAADLAMIEQTLNDCANQASHDVNEQLLGKGKRPTRQLCQETFKTESGGYKVTWAMHLGREKHRAALKCVQKELGEKFTDNLSLQPTYRYDRQAKKTELLDPKKVDEWLRNGLFGKLLGTLIPDIVVHAAGDLSRVQAVFDFKFPCPADNSPTWRQYHEDHPYYPSNQGEIYKEAFKVTPKALSPGYGGAR</sequence>
<evidence type="ECO:0000313" key="3">
    <source>
        <dbReference type="EMBL" id="EAU64733.1"/>
    </source>
</evidence>